<keyword evidence="1" id="KW-1133">Transmembrane helix</keyword>
<dbReference type="AlphaFoldDB" id="X0UBP9"/>
<keyword evidence="1" id="KW-0472">Membrane</keyword>
<name>X0UBP9_9ZZZZ</name>
<evidence type="ECO:0000256" key="1">
    <source>
        <dbReference type="SAM" id="Phobius"/>
    </source>
</evidence>
<dbReference type="EMBL" id="BARS01018782">
    <property type="protein sequence ID" value="GAF85905.1"/>
    <property type="molecule type" value="Genomic_DNA"/>
</dbReference>
<evidence type="ECO:0000313" key="2">
    <source>
        <dbReference type="EMBL" id="GAF85905.1"/>
    </source>
</evidence>
<organism evidence="2">
    <name type="scientific">marine sediment metagenome</name>
    <dbReference type="NCBI Taxonomy" id="412755"/>
    <lineage>
        <taxon>unclassified sequences</taxon>
        <taxon>metagenomes</taxon>
        <taxon>ecological metagenomes</taxon>
    </lineage>
</organism>
<sequence>MINMLDENRIKENLKTFSFPRLSGTEGEKIALELALKRVEDLNLKPMIQDFTFSTFFGRIYPKVAFLLGSVVLFLFYLNFTTIVIPLLLMISSVILGILFILAIKPESMRLPKLLNSS</sequence>
<reference evidence="2" key="1">
    <citation type="journal article" date="2014" name="Front. Microbiol.">
        <title>High frequency of phylogenetically diverse reductive dehalogenase-homologous genes in deep subseafloor sedimentary metagenomes.</title>
        <authorList>
            <person name="Kawai M."/>
            <person name="Futagami T."/>
            <person name="Toyoda A."/>
            <person name="Takaki Y."/>
            <person name="Nishi S."/>
            <person name="Hori S."/>
            <person name="Arai W."/>
            <person name="Tsubouchi T."/>
            <person name="Morono Y."/>
            <person name="Uchiyama I."/>
            <person name="Ito T."/>
            <person name="Fujiyama A."/>
            <person name="Inagaki F."/>
            <person name="Takami H."/>
        </authorList>
    </citation>
    <scope>NUCLEOTIDE SEQUENCE</scope>
    <source>
        <strain evidence="2">Expedition CK06-06</strain>
    </source>
</reference>
<comment type="caution">
    <text evidence="2">The sequence shown here is derived from an EMBL/GenBank/DDBJ whole genome shotgun (WGS) entry which is preliminary data.</text>
</comment>
<keyword evidence="1" id="KW-0812">Transmembrane</keyword>
<dbReference type="SUPFAM" id="SSF53187">
    <property type="entry name" value="Zn-dependent exopeptidases"/>
    <property type="match status" value="1"/>
</dbReference>
<feature type="transmembrane region" description="Helical" evidence="1">
    <location>
        <begin position="83"/>
        <end position="104"/>
    </location>
</feature>
<feature type="transmembrane region" description="Helical" evidence="1">
    <location>
        <begin position="60"/>
        <end position="77"/>
    </location>
</feature>
<feature type="non-terminal residue" evidence="2">
    <location>
        <position position="118"/>
    </location>
</feature>
<protein>
    <submittedName>
        <fullName evidence="2">Uncharacterized protein</fullName>
    </submittedName>
</protein>
<gene>
    <name evidence="2" type="ORF">S01H1_30512</name>
</gene>
<accession>X0UBP9</accession>
<proteinExistence type="predicted"/>